<evidence type="ECO:0008006" key="5">
    <source>
        <dbReference type="Google" id="ProtNLM"/>
    </source>
</evidence>
<dbReference type="InterPro" id="IPR028994">
    <property type="entry name" value="Integrin_alpha_N"/>
</dbReference>
<keyword evidence="2" id="KW-0732">Signal</keyword>
<evidence type="ECO:0000313" key="3">
    <source>
        <dbReference type="EMBL" id="PTL59025.1"/>
    </source>
</evidence>
<dbReference type="PANTHER" id="PTHR46580:SF2">
    <property type="entry name" value="MAM DOMAIN-CONTAINING PROTEIN"/>
    <property type="match status" value="1"/>
</dbReference>
<organism evidence="3 4">
    <name type="scientific">Paraconexibacter algicola</name>
    <dbReference type="NCBI Taxonomy" id="2133960"/>
    <lineage>
        <taxon>Bacteria</taxon>
        <taxon>Bacillati</taxon>
        <taxon>Actinomycetota</taxon>
        <taxon>Thermoleophilia</taxon>
        <taxon>Solirubrobacterales</taxon>
        <taxon>Paraconexibacteraceae</taxon>
        <taxon>Paraconexibacter</taxon>
    </lineage>
</organism>
<feature type="region of interest" description="Disordered" evidence="1">
    <location>
        <begin position="740"/>
        <end position="796"/>
    </location>
</feature>
<dbReference type="OrthoDB" id="9805017at2"/>
<dbReference type="AlphaFoldDB" id="A0A2T4UII3"/>
<feature type="region of interest" description="Disordered" evidence="1">
    <location>
        <begin position="422"/>
        <end position="443"/>
    </location>
</feature>
<protein>
    <recommendedName>
        <fullName evidence="5">Choice-of-anchor D domain-containing protein</fullName>
    </recommendedName>
</protein>
<name>A0A2T4UII3_9ACTN</name>
<proteinExistence type="predicted"/>
<feature type="compositionally biased region" description="Pro residues" evidence="1">
    <location>
        <begin position="761"/>
        <end position="775"/>
    </location>
</feature>
<dbReference type="Proteomes" id="UP000240739">
    <property type="component" value="Unassembled WGS sequence"/>
</dbReference>
<feature type="signal peptide" evidence="2">
    <location>
        <begin position="1"/>
        <end position="38"/>
    </location>
</feature>
<evidence type="ECO:0000256" key="1">
    <source>
        <dbReference type="SAM" id="MobiDB-lite"/>
    </source>
</evidence>
<comment type="caution">
    <text evidence="3">The sequence shown here is derived from an EMBL/GenBank/DDBJ whole genome shotgun (WGS) entry which is preliminary data.</text>
</comment>
<sequence>MRRAARSRELSSRIPRPLALAALAASLALAVAAPSAVAYPFAGSTSAVAPTAGKTVRAVAAGFLDAGDVRDVAAVADDRLELARGLGDAGDDGDLDYASLLSVPAPSAVDVVVRDLDRDGRDDVVWVDSAGLHALLRTATGAGSAGAGFDRVDVATPEWALRLAVADFVPGGGLDIATAPQSGSAVRLYAGGTDGSITPYASTTVPDVTIGSIAPANLDGSGAPEIAFGGVRVVCGSGGGVCRAQTQPGGLRVQDGALVPYDTARPRTAYSASLVPVPGAAGVDDLLLLTGAPSVGVGVQRIANDGQGVLSSAGRGVTFDATPYPGTALNVADLDGDGALDGAALIDGSVRVARASGTVDTFPARQPNALALADMDGDGLLDLVSGDDDGVTVRVHAASGLLTATPAALDLGSRVVADGPSAAQSTTVRNTGTGPAKLSSAPTLTGAAPDRFELLTGQAGDCAAGLVLAPDDTCTVRVRFVPQETGARSAAIRVASNAPPLSVPLSAVGTERRLRYAVFEQERYRFGEQQVDDGATDYGDFLRIENVGSAPVTYDATSLRGPDAEDFVLEPPADGDCTHDLVLAVGASCSVRFAFDPTSPGDKAATLAFTSDAPERTVTLAGIGVRRGATLTPSVLDFGDALPDGRPGMALTAVLRNTGTSELDVRLRDASGELAPDELGPFTRDRTVEDDCGAVLPPGTSCRLHYTFVPGGLGRRSVPLTVDVDGRKLELGLELRGRGVETLPTPAADPAPDAPITATTPPAPGPTVTPGPAAAPPTTAGSARIRTSGTASLRGRRLRTPFLVSCPAGARGACAVTGTATAVRGRTTLARGRTAVLAGRTARVTLTLTTAGRRQLRRARRPTVTLRLQVVGPDGVRRTATRRVTVRR</sequence>
<dbReference type="GO" id="GO:0005975">
    <property type="term" value="P:carbohydrate metabolic process"/>
    <property type="evidence" value="ECO:0007669"/>
    <property type="project" value="UniProtKB-ARBA"/>
</dbReference>
<evidence type="ECO:0000313" key="4">
    <source>
        <dbReference type="Proteomes" id="UP000240739"/>
    </source>
</evidence>
<gene>
    <name evidence="3" type="ORF">C7Y72_04860</name>
</gene>
<dbReference type="EMBL" id="PYYB01000001">
    <property type="protein sequence ID" value="PTL59025.1"/>
    <property type="molecule type" value="Genomic_DNA"/>
</dbReference>
<keyword evidence="4" id="KW-1185">Reference proteome</keyword>
<dbReference type="RefSeq" id="WP_107567461.1">
    <property type="nucleotide sequence ID" value="NZ_PYYB01000001.1"/>
</dbReference>
<reference evidence="3 4" key="1">
    <citation type="submission" date="2018-03" db="EMBL/GenBank/DDBJ databases">
        <title>Aquarubrobacter algicola gen. nov., sp. nov., a novel actinobacterium isolated from shallow eutrophic lake during the end of cyanobacterial harmful algal blooms.</title>
        <authorList>
            <person name="Chun S.J."/>
        </authorList>
    </citation>
    <scope>NUCLEOTIDE SEQUENCE [LARGE SCALE GENOMIC DNA]</scope>
    <source>
        <strain evidence="3 4">Seoho-28</strain>
    </source>
</reference>
<feature type="chain" id="PRO_5015487450" description="Choice-of-anchor D domain-containing protein" evidence="2">
    <location>
        <begin position="39"/>
        <end position="888"/>
    </location>
</feature>
<dbReference type="Gene3D" id="2.60.40.10">
    <property type="entry name" value="Immunoglobulins"/>
    <property type="match status" value="3"/>
</dbReference>
<dbReference type="SUPFAM" id="SSF69318">
    <property type="entry name" value="Integrin alpha N-terminal domain"/>
    <property type="match status" value="1"/>
</dbReference>
<accession>A0A2T4UII3</accession>
<dbReference type="InterPro" id="IPR013783">
    <property type="entry name" value="Ig-like_fold"/>
</dbReference>
<dbReference type="NCBIfam" id="NF012200">
    <property type="entry name" value="choice_anch_D"/>
    <property type="match status" value="2"/>
</dbReference>
<evidence type="ECO:0000256" key="2">
    <source>
        <dbReference type="SAM" id="SignalP"/>
    </source>
</evidence>
<feature type="compositionally biased region" description="Polar residues" evidence="1">
    <location>
        <begin position="422"/>
        <end position="433"/>
    </location>
</feature>
<dbReference type="PANTHER" id="PTHR46580">
    <property type="entry name" value="SENSOR KINASE-RELATED"/>
    <property type="match status" value="1"/>
</dbReference>